<organism evidence="1 2">
    <name type="scientific">Ditylenchus destructor</name>
    <dbReference type="NCBI Taxonomy" id="166010"/>
    <lineage>
        <taxon>Eukaryota</taxon>
        <taxon>Metazoa</taxon>
        <taxon>Ecdysozoa</taxon>
        <taxon>Nematoda</taxon>
        <taxon>Chromadorea</taxon>
        <taxon>Rhabditida</taxon>
        <taxon>Tylenchina</taxon>
        <taxon>Tylenchomorpha</taxon>
        <taxon>Sphaerularioidea</taxon>
        <taxon>Anguinidae</taxon>
        <taxon>Anguininae</taxon>
        <taxon>Ditylenchus</taxon>
    </lineage>
</organism>
<name>A0AAD4ME53_9BILA</name>
<proteinExistence type="predicted"/>
<sequence length="609" mass="69863">MNLPRVYLRMQLDIFALFNRSELNQISKASRRFYAIIQKHFITSPQLILSYLHYQDGAWKWSANVSHFDVDNLSIGYLGTSALPMSVTQLAQLPSSKFLRFKVSAFVFASVSNAMDVLKTHSHLWEGGRLVVSMKSFLRSMEFANIVNLSPHLTMVVPGSLRIFAQLLRRKRKHLVITDNFSNPTKQLPVNDIINFIFSKSGSDTTPTCLAIKTRYPPKYEAYEEIVDSIKQKFIATALPPKFIFVKLHCGHLDWPEAHDFTLYHPQCATKLCFKILSEMYYNLLKNILHSFDRNELEILEISNRRMQRIIKNEFSKKPLRVYKNFELQVNQAGQLEVCLRNGQIELLADRSNVPEFKASSGDIIQTGLPAFHPIELMSPFLGDYVRFKTSILWINFIARITPDHVGAMEKLAHLWCDRCLVITPDPSLICIKKTFTKIAQNYHSILISPAVVQSCRDLRIYGIDVPLCLYRTIYALKIIRFVLAETRISSLNFLNFINGIGKHNSSAVICFELFSSSSQIAVWRHIGKMRQDFIESRTPIAFKVSFLVLTVHETVLSEFRDTNPRSNEALEMCSVIGDEKANFCNLLYHNGNEAILSSKVFALQRQIM</sequence>
<gene>
    <name evidence="1" type="ORF">DdX_22401</name>
</gene>
<dbReference type="EMBL" id="JAKKPZ010001137">
    <property type="protein sequence ID" value="KAI1690603.1"/>
    <property type="molecule type" value="Genomic_DNA"/>
</dbReference>
<evidence type="ECO:0000313" key="1">
    <source>
        <dbReference type="EMBL" id="KAI1690603.1"/>
    </source>
</evidence>
<accession>A0AAD4ME53</accession>
<dbReference type="Proteomes" id="UP001201812">
    <property type="component" value="Unassembled WGS sequence"/>
</dbReference>
<evidence type="ECO:0008006" key="3">
    <source>
        <dbReference type="Google" id="ProtNLM"/>
    </source>
</evidence>
<reference evidence="1" key="1">
    <citation type="submission" date="2022-01" db="EMBL/GenBank/DDBJ databases">
        <title>Genome Sequence Resource for Two Populations of Ditylenchus destructor, the Migratory Endoparasitic Phytonematode.</title>
        <authorList>
            <person name="Zhang H."/>
            <person name="Lin R."/>
            <person name="Xie B."/>
        </authorList>
    </citation>
    <scope>NUCLEOTIDE SEQUENCE</scope>
    <source>
        <strain evidence="1">BazhouSP</strain>
    </source>
</reference>
<evidence type="ECO:0000313" key="2">
    <source>
        <dbReference type="Proteomes" id="UP001201812"/>
    </source>
</evidence>
<comment type="caution">
    <text evidence="1">The sequence shown here is derived from an EMBL/GenBank/DDBJ whole genome shotgun (WGS) entry which is preliminary data.</text>
</comment>
<dbReference type="AlphaFoldDB" id="A0AAD4ME53"/>
<keyword evidence="2" id="KW-1185">Reference proteome</keyword>
<protein>
    <recommendedName>
        <fullName evidence="3">F-box domain-containing protein</fullName>
    </recommendedName>
</protein>